<dbReference type="Pfam" id="PF00027">
    <property type="entry name" value="cNMP_binding"/>
    <property type="match status" value="1"/>
</dbReference>
<dbReference type="InterPro" id="IPR018490">
    <property type="entry name" value="cNMP-bd_dom_sf"/>
</dbReference>
<dbReference type="InterPro" id="IPR014710">
    <property type="entry name" value="RmlC-like_jellyroll"/>
</dbReference>
<feature type="compositionally biased region" description="Basic residues" evidence="12">
    <location>
        <begin position="593"/>
        <end position="603"/>
    </location>
</feature>
<feature type="compositionally biased region" description="Basic and acidic residues" evidence="12">
    <location>
        <begin position="28"/>
        <end position="38"/>
    </location>
</feature>
<dbReference type="PANTHER" id="PTHR10217:SF435">
    <property type="entry name" value="POTASSIUM VOLTAGE-GATED CHANNEL PROTEIN EAG"/>
    <property type="match status" value="1"/>
</dbReference>
<evidence type="ECO:0000256" key="11">
    <source>
        <dbReference type="ARBA" id="ARBA00023303"/>
    </source>
</evidence>
<keyword evidence="16" id="KW-1185">Reference proteome</keyword>
<evidence type="ECO:0000259" key="14">
    <source>
        <dbReference type="PROSITE" id="PS50042"/>
    </source>
</evidence>
<feature type="region of interest" description="Disordered" evidence="12">
    <location>
        <begin position="593"/>
        <end position="711"/>
    </location>
</feature>
<evidence type="ECO:0000313" key="15">
    <source>
        <dbReference type="EMBL" id="KAK3265393.1"/>
    </source>
</evidence>
<evidence type="ECO:0000256" key="4">
    <source>
        <dbReference type="ARBA" id="ARBA00022692"/>
    </source>
</evidence>
<feature type="domain" description="Cyclic nucleotide-binding" evidence="14">
    <location>
        <begin position="474"/>
        <end position="574"/>
    </location>
</feature>
<dbReference type="SUPFAM" id="SSF51206">
    <property type="entry name" value="cAMP-binding domain-like"/>
    <property type="match status" value="1"/>
</dbReference>
<keyword evidence="9" id="KW-0406">Ion transport</keyword>
<dbReference type="Gene3D" id="1.10.287.70">
    <property type="match status" value="1"/>
</dbReference>
<evidence type="ECO:0000256" key="2">
    <source>
        <dbReference type="ARBA" id="ARBA00022448"/>
    </source>
</evidence>
<keyword evidence="6" id="KW-0851">Voltage-gated channel</keyword>
<dbReference type="Proteomes" id="UP001190700">
    <property type="component" value="Unassembled WGS sequence"/>
</dbReference>
<keyword evidence="7" id="KW-0630">Potassium</keyword>
<dbReference type="GO" id="GO:0005249">
    <property type="term" value="F:voltage-gated potassium channel activity"/>
    <property type="evidence" value="ECO:0007669"/>
    <property type="project" value="InterPro"/>
</dbReference>
<dbReference type="EMBL" id="LGRX02013947">
    <property type="protein sequence ID" value="KAK3265393.1"/>
    <property type="molecule type" value="Genomic_DNA"/>
</dbReference>
<dbReference type="SMART" id="SM00100">
    <property type="entry name" value="cNMP"/>
    <property type="match status" value="1"/>
</dbReference>
<feature type="compositionally biased region" description="Basic and acidic residues" evidence="12">
    <location>
        <begin position="684"/>
        <end position="698"/>
    </location>
</feature>
<dbReference type="InterPro" id="IPR003938">
    <property type="entry name" value="K_chnl_volt-dep_EAG/ELK/ERG"/>
</dbReference>
<keyword evidence="8 13" id="KW-1133">Transmembrane helix</keyword>
<feature type="transmembrane region" description="Helical" evidence="13">
    <location>
        <begin position="243"/>
        <end position="263"/>
    </location>
</feature>
<sequence>MANAASIAHALWRGDNEILTSQQTAQEIRAEASTKSPHDGASARSTYAKALNFTVPHFRASLAMDKIRLTAFKLGLPKWFSKITRPGTVQEEEEEEEEEDDEDEKFKDESNCLGLLNGWRGMEGELFSEVCQTENKKFQYVISPDNGFKKYWDMLISLLVLYNGMKIPFDIGFGKSEQYVEPNALKIFDWSVDGLFLFDIFLTFRTGFHDKEGLPVLDPSRIRTRYLASTFLIDFVATFPFEILLKLLSTVKIATIVLQLFKVPRMLRLQRLLKKTNTITAANVLRICKLLLFFVLLAHWVACCWYLLGSTEGDDSWLVAYRLICSEADKKFGCQNVSVEEQYVAAFYWALTTMTTVGYGDISPQTSRERICTIFVYVVGAVVYSSIFANVSMLLEKFDASGQRYRVKINAVNEMLRFYEVPSELADRVKGNVEYYWSLSGGFDLHVVLDSLPLALRIDVCMSMYEKVVRKVPMFQSLDRALIAEMVIRLHPQAALPGEFVFREGDIGSEMWFVGRGMLHVTNETGDRIFNTIHAGAMFGENVLFFGRRRLASVRAANYVELYSITKDDFENIMVSFPDERAYMERVAEATRQKRAITRKQLKRSPEEWEVNGNDEMRVSSSGPDVRSEGLDTKIDDAECAGRSENLGSSSSTADQNSKEKEGQHPEIQTELNLPNSPNPSNQHGEDAATRDTSHEHLAPPAASQALPTTSKEIEIVPSRDPMVGTYTPSVREAASCSAADAGEPPVTPSTTPQNDTIMLLKAALAKLHATERSLQKRLQMHLQSMDIKIDNTVNEVLRLRRERSHEEDSNPICQEPS</sequence>
<dbReference type="GO" id="GO:0034702">
    <property type="term" value="C:monoatomic ion channel complex"/>
    <property type="evidence" value="ECO:0007669"/>
    <property type="project" value="UniProtKB-KW"/>
</dbReference>
<dbReference type="AlphaFoldDB" id="A0AAE0FT91"/>
<dbReference type="InterPro" id="IPR050818">
    <property type="entry name" value="KCNH_animal-type"/>
</dbReference>
<keyword evidence="10 13" id="KW-0472">Membrane</keyword>
<feature type="transmembrane region" description="Helical" evidence="13">
    <location>
        <begin position="374"/>
        <end position="395"/>
    </location>
</feature>
<dbReference type="InterPro" id="IPR000595">
    <property type="entry name" value="cNMP-bd_dom"/>
</dbReference>
<evidence type="ECO:0000313" key="16">
    <source>
        <dbReference type="Proteomes" id="UP001190700"/>
    </source>
</evidence>
<dbReference type="GO" id="GO:0005886">
    <property type="term" value="C:plasma membrane"/>
    <property type="evidence" value="ECO:0007669"/>
    <property type="project" value="TreeGrafter"/>
</dbReference>
<gene>
    <name evidence="15" type="ORF">CYMTET_25921</name>
</gene>
<keyword evidence="3" id="KW-0633">Potassium transport</keyword>
<evidence type="ECO:0000256" key="8">
    <source>
        <dbReference type="ARBA" id="ARBA00022989"/>
    </source>
</evidence>
<evidence type="ECO:0000256" key="9">
    <source>
        <dbReference type="ARBA" id="ARBA00023065"/>
    </source>
</evidence>
<dbReference type="PROSITE" id="PS50042">
    <property type="entry name" value="CNMP_BINDING_3"/>
    <property type="match status" value="1"/>
</dbReference>
<dbReference type="FunFam" id="1.10.287.70:FF:000123">
    <property type="entry name" value="Potassium channel KAT3"/>
    <property type="match status" value="1"/>
</dbReference>
<feature type="transmembrane region" description="Helical" evidence="13">
    <location>
        <begin position="343"/>
        <end position="362"/>
    </location>
</feature>
<feature type="compositionally biased region" description="Basic and acidic residues" evidence="12">
    <location>
        <begin position="626"/>
        <end position="642"/>
    </location>
</feature>
<proteinExistence type="predicted"/>
<evidence type="ECO:0000256" key="3">
    <source>
        <dbReference type="ARBA" id="ARBA00022538"/>
    </source>
</evidence>
<feature type="region of interest" description="Disordered" evidence="12">
    <location>
        <begin position="85"/>
        <end position="107"/>
    </location>
</feature>
<comment type="caution">
    <text evidence="15">The sequence shown here is derived from an EMBL/GenBank/DDBJ whole genome shotgun (WGS) entry which is preliminary data.</text>
</comment>
<comment type="subcellular location">
    <subcellularLocation>
        <location evidence="1">Membrane</location>
        <topology evidence="1">Multi-pass membrane protein</topology>
    </subcellularLocation>
</comment>
<feature type="region of interest" description="Disordered" evidence="12">
    <location>
        <begin position="24"/>
        <end position="43"/>
    </location>
</feature>
<dbReference type="PANTHER" id="PTHR10217">
    <property type="entry name" value="VOLTAGE AND LIGAND GATED POTASSIUM CHANNEL"/>
    <property type="match status" value="1"/>
</dbReference>
<evidence type="ECO:0000256" key="13">
    <source>
        <dbReference type="SAM" id="Phobius"/>
    </source>
</evidence>
<keyword evidence="5" id="KW-0631">Potassium channel</keyword>
<evidence type="ECO:0000256" key="10">
    <source>
        <dbReference type="ARBA" id="ARBA00023136"/>
    </source>
</evidence>
<feature type="compositionally biased region" description="Acidic residues" evidence="12">
    <location>
        <begin position="90"/>
        <end position="103"/>
    </location>
</feature>
<reference evidence="15 16" key="1">
    <citation type="journal article" date="2015" name="Genome Biol. Evol.">
        <title>Comparative Genomics of a Bacterivorous Green Alga Reveals Evolutionary Causalities and Consequences of Phago-Mixotrophic Mode of Nutrition.</title>
        <authorList>
            <person name="Burns J.A."/>
            <person name="Paasch A."/>
            <person name="Narechania A."/>
            <person name="Kim E."/>
        </authorList>
    </citation>
    <scope>NUCLEOTIDE SEQUENCE [LARGE SCALE GENOMIC DNA]</scope>
    <source>
        <strain evidence="15 16">PLY_AMNH</strain>
    </source>
</reference>
<dbReference type="Gene3D" id="1.10.287.630">
    <property type="entry name" value="Helix hairpin bin"/>
    <property type="match status" value="1"/>
</dbReference>
<evidence type="ECO:0000256" key="6">
    <source>
        <dbReference type="ARBA" id="ARBA00022882"/>
    </source>
</evidence>
<evidence type="ECO:0000256" key="7">
    <source>
        <dbReference type="ARBA" id="ARBA00022958"/>
    </source>
</evidence>
<accession>A0AAE0FT91</accession>
<dbReference type="PRINTS" id="PR01463">
    <property type="entry name" value="EAGCHANLFMLY"/>
</dbReference>
<dbReference type="GO" id="GO:0042391">
    <property type="term" value="P:regulation of membrane potential"/>
    <property type="evidence" value="ECO:0007669"/>
    <property type="project" value="TreeGrafter"/>
</dbReference>
<dbReference type="SUPFAM" id="SSF81324">
    <property type="entry name" value="Voltage-gated potassium channels"/>
    <property type="match status" value="1"/>
</dbReference>
<dbReference type="InterPro" id="IPR005821">
    <property type="entry name" value="Ion_trans_dom"/>
</dbReference>
<evidence type="ECO:0000256" key="1">
    <source>
        <dbReference type="ARBA" id="ARBA00004141"/>
    </source>
</evidence>
<keyword evidence="4 13" id="KW-0812">Transmembrane</keyword>
<feature type="compositionally biased region" description="Low complexity" evidence="12">
    <location>
        <begin position="672"/>
        <end position="682"/>
    </location>
</feature>
<evidence type="ECO:0000256" key="12">
    <source>
        <dbReference type="SAM" id="MobiDB-lite"/>
    </source>
</evidence>
<feature type="transmembrane region" description="Helical" evidence="13">
    <location>
        <begin position="284"/>
        <end position="308"/>
    </location>
</feature>
<dbReference type="Pfam" id="PF00520">
    <property type="entry name" value="Ion_trans"/>
    <property type="match status" value="1"/>
</dbReference>
<keyword evidence="2" id="KW-0813">Transport</keyword>
<protein>
    <recommendedName>
        <fullName evidence="14">Cyclic nucleotide-binding domain-containing protein</fullName>
    </recommendedName>
</protein>
<name>A0AAE0FT91_9CHLO</name>
<keyword evidence="11" id="KW-0407">Ion channel</keyword>
<evidence type="ECO:0000256" key="5">
    <source>
        <dbReference type="ARBA" id="ARBA00022826"/>
    </source>
</evidence>
<dbReference type="CDD" id="cd00038">
    <property type="entry name" value="CAP_ED"/>
    <property type="match status" value="1"/>
</dbReference>
<dbReference type="Gene3D" id="2.60.120.10">
    <property type="entry name" value="Jelly Rolls"/>
    <property type="match status" value="1"/>
</dbReference>
<feature type="compositionally biased region" description="Polar residues" evidence="12">
    <location>
        <begin position="646"/>
        <end position="656"/>
    </location>
</feature>
<organism evidence="15 16">
    <name type="scientific">Cymbomonas tetramitiformis</name>
    <dbReference type="NCBI Taxonomy" id="36881"/>
    <lineage>
        <taxon>Eukaryota</taxon>
        <taxon>Viridiplantae</taxon>
        <taxon>Chlorophyta</taxon>
        <taxon>Pyramimonadophyceae</taxon>
        <taxon>Pyramimonadales</taxon>
        <taxon>Pyramimonadaceae</taxon>
        <taxon>Cymbomonas</taxon>
    </lineage>
</organism>